<gene>
    <name evidence="7" type="ORF">MANES_03G019300v8</name>
</gene>
<keyword evidence="4 5" id="KW-0287">Flowering</keyword>
<evidence type="ECO:0000313" key="7">
    <source>
        <dbReference type="EMBL" id="OAY53732.1"/>
    </source>
</evidence>
<comment type="caution">
    <text evidence="7">The sequence shown here is derived from an EMBL/GenBank/DDBJ whole genome shotgun (WGS) entry which is preliminary data.</text>
</comment>
<evidence type="ECO:0000256" key="5">
    <source>
        <dbReference type="RuleBase" id="RU364012"/>
    </source>
</evidence>
<protein>
    <recommendedName>
        <fullName evidence="5">FRIGIDA-like protein</fullName>
    </recommendedName>
</protein>
<accession>A0A2C9W3T1</accession>
<dbReference type="Pfam" id="PF07899">
    <property type="entry name" value="Frigida"/>
    <property type="match status" value="1"/>
</dbReference>
<dbReference type="OrthoDB" id="1917867at2759"/>
<organism evidence="7 8">
    <name type="scientific">Manihot esculenta</name>
    <name type="common">Cassava</name>
    <name type="synonym">Jatropha manihot</name>
    <dbReference type="NCBI Taxonomy" id="3983"/>
    <lineage>
        <taxon>Eukaryota</taxon>
        <taxon>Viridiplantae</taxon>
        <taxon>Streptophyta</taxon>
        <taxon>Embryophyta</taxon>
        <taxon>Tracheophyta</taxon>
        <taxon>Spermatophyta</taxon>
        <taxon>Magnoliopsida</taxon>
        <taxon>eudicotyledons</taxon>
        <taxon>Gunneridae</taxon>
        <taxon>Pentapetalae</taxon>
        <taxon>rosids</taxon>
        <taxon>fabids</taxon>
        <taxon>Malpighiales</taxon>
        <taxon>Euphorbiaceae</taxon>
        <taxon>Crotonoideae</taxon>
        <taxon>Manihoteae</taxon>
        <taxon>Manihot</taxon>
    </lineage>
</organism>
<keyword evidence="8" id="KW-1185">Reference proteome</keyword>
<evidence type="ECO:0000256" key="4">
    <source>
        <dbReference type="ARBA" id="ARBA00023089"/>
    </source>
</evidence>
<evidence type="ECO:0000256" key="2">
    <source>
        <dbReference type="ARBA" id="ARBA00022473"/>
    </source>
</evidence>
<dbReference type="EMBL" id="CM004389">
    <property type="protein sequence ID" value="OAY53732.1"/>
    <property type="molecule type" value="Genomic_DNA"/>
</dbReference>
<proteinExistence type="inferred from homology"/>
<feature type="region of interest" description="Disordered" evidence="6">
    <location>
        <begin position="482"/>
        <end position="507"/>
    </location>
</feature>
<evidence type="ECO:0000256" key="3">
    <source>
        <dbReference type="ARBA" id="ARBA00022782"/>
    </source>
</evidence>
<dbReference type="Proteomes" id="UP000091857">
    <property type="component" value="Chromosome 3"/>
</dbReference>
<keyword evidence="2 5" id="KW-0217">Developmental protein</keyword>
<evidence type="ECO:0000313" key="8">
    <source>
        <dbReference type="Proteomes" id="UP000091857"/>
    </source>
</evidence>
<dbReference type="AlphaFoldDB" id="A0A2C9W3T1"/>
<dbReference type="GO" id="GO:0009908">
    <property type="term" value="P:flower development"/>
    <property type="evidence" value="ECO:0007669"/>
    <property type="project" value="UniProtKB-KW"/>
</dbReference>
<keyword evidence="3 5" id="KW-0221">Differentiation</keyword>
<name>A0A2C9W3T1_MANES</name>
<reference evidence="8" key="1">
    <citation type="journal article" date="2016" name="Nat. Biotechnol.">
        <title>Sequencing wild and cultivated cassava and related species reveals extensive interspecific hybridization and genetic diversity.</title>
        <authorList>
            <person name="Bredeson J.V."/>
            <person name="Lyons J.B."/>
            <person name="Prochnik S.E."/>
            <person name="Wu G.A."/>
            <person name="Ha C.M."/>
            <person name="Edsinger-Gonzales E."/>
            <person name="Grimwood J."/>
            <person name="Schmutz J."/>
            <person name="Rabbi I.Y."/>
            <person name="Egesi C."/>
            <person name="Nauluvula P."/>
            <person name="Lebot V."/>
            <person name="Ndunguru J."/>
            <person name="Mkamilo G."/>
            <person name="Bart R.S."/>
            <person name="Setter T.L."/>
            <person name="Gleadow R.M."/>
            <person name="Kulakow P."/>
            <person name="Ferguson M.E."/>
            <person name="Rounsley S."/>
            <person name="Rokhsar D.S."/>
        </authorList>
    </citation>
    <scope>NUCLEOTIDE SEQUENCE [LARGE SCALE GENOMIC DNA]</scope>
    <source>
        <strain evidence="8">cv. AM560-2</strain>
    </source>
</reference>
<dbReference type="OMA" id="VEMWKEH"/>
<dbReference type="PANTHER" id="PTHR31791">
    <property type="entry name" value="FRIGIDA-LIKE PROTEIN 3-RELATED"/>
    <property type="match status" value="1"/>
</dbReference>
<evidence type="ECO:0000256" key="1">
    <source>
        <dbReference type="ARBA" id="ARBA00008956"/>
    </source>
</evidence>
<feature type="region of interest" description="Disordered" evidence="6">
    <location>
        <begin position="393"/>
        <end position="466"/>
    </location>
</feature>
<feature type="compositionally biased region" description="Low complexity" evidence="6">
    <location>
        <begin position="482"/>
        <end position="492"/>
    </location>
</feature>
<evidence type="ECO:0000256" key="6">
    <source>
        <dbReference type="SAM" id="MobiDB-lite"/>
    </source>
</evidence>
<dbReference type="PANTHER" id="PTHR31791:SF10">
    <property type="entry name" value="FRIGIDA-LIKE PROTEIN"/>
    <property type="match status" value="1"/>
</dbReference>
<dbReference type="GO" id="GO:0030154">
    <property type="term" value="P:cell differentiation"/>
    <property type="evidence" value="ECO:0007669"/>
    <property type="project" value="UniProtKB-KW"/>
</dbReference>
<dbReference type="InterPro" id="IPR012474">
    <property type="entry name" value="Frigida"/>
</dbReference>
<sequence>MAMELAINTDRTQKFIDDLEAQRTILSSCTQLFTALTNNFTSLQNSLSEKSQFLDSKFQSLESNSQQNLESLSQRETSIPERESAAAAKVEEQKGNALAEFENPKKFDKLSDWLKSICRKMDSSGLLKFIISKRKESVSLRAEISPAIMEAVDPARLVLDAVDEFVSNKIEKVGVTDKRWACGMLLQALFPESSYFGGKHKGPEFAGTVVERAGKILERWKEEQVDGKEGGGSGSGGGGVVGPAEAVMFLQMVLGFGLKSRFDEEFLRKLVMENAARRDMAKLAVAIGFGEKMEEMIDELVKNGKEIEAAYFASESGLTEKFPPVSLLKSHIKNSKKNTANILKNGNFSPAAMEESNAAELNSIKAVIKCVEDHKLELDFPLDSLRKRATRLEKTKAERKKSSAAAAAKSQSKRGHGAISGPSGRGNRPPAFHPSKAPKFSNAYSPFGRRNPAPLSQHSPVARYSGPYDYSSQGGYESHSGAGAPYAATYGGSHSQSPAAIPQQHYPLPVENAGGAAFRASGSYGGQANYGSYDYGTAAPPPTYQTSSYTQ</sequence>
<dbReference type="Gramene" id="Manes.03G019300.1.v8.1">
    <property type="protein sequence ID" value="Manes.03G019300.1.v8.1.CDS"/>
    <property type="gene ID" value="Manes.03G019300.v8.1"/>
</dbReference>
<comment type="similarity">
    <text evidence="1 5">Belongs to the Frigida family.</text>
</comment>
<dbReference type="STRING" id="3983.A0A2C9W3T1"/>